<proteinExistence type="predicted"/>
<dbReference type="AlphaFoldDB" id="A0A8X6UGI9"/>
<name>A0A8X6UGI9_NEPPI</name>
<reference evidence="1" key="1">
    <citation type="submission" date="2020-08" db="EMBL/GenBank/DDBJ databases">
        <title>Multicomponent nature underlies the extraordinary mechanical properties of spider dragline silk.</title>
        <authorList>
            <person name="Kono N."/>
            <person name="Nakamura H."/>
            <person name="Mori M."/>
            <person name="Yoshida Y."/>
            <person name="Ohtoshi R."/>
            <person name="Malay A.D."/>
            <person name="Moran D.A.P."/>
            <person name="Tomita M."/>
            <person name="Numata K."/>
            <person name="Arakawa K."/>
        </authorList>
    </citation>
    <scope>NUCLEOTIDE SEQUENCE</scope>
</reference>
<organism evidence="1 2">
    <name type="scientific">Nephila pilipes</name>
    <name type="common">Giant wood spider</name>
    <name type="synonym">Nephila maculata</name>
    <dbReference type="NCBI Taxonomy" id="299642"/>
    <lineage>
        <taxon>Eukaryota</taxon>
        <taxon>Metazoa</taxon>
        <taxon>Ecdysozoa</taxon>
        <taxon>Arthropoda</taxon>
        <taxon>Chelicerata</taxon>
        <taxon>Arachnida</taxon>
        <taxon>Araneae</taxon>
        <taxon>Araneomorphae</taxon>
        <taxon>Entelegynae</taxon>
        <taxon>Araneoidea</taxon>
        <taxon>Nephilidae</taxon>
        <taxon>Nephila</taxon>
    </lineage>
</organism>
<comment type="caution">
    <text evidence="1">The sequence shown here is derived from an EMBL/GenBank/DDBJ whole genome shotgun (WGS) entry which is preliminary data.</text>
</comment>
<gene>
    <name evidence="1" type="ORF">NPIL_678731</name>
</gene>
<accession>A0A8X6UGI9</accession>
<dbReference type="Proteomes" id="UP000887013">
    <property type="component" value="Unassembled WGS sequence"/>
</dbReference>
<sequence>MFYSKRAITPAKSISELCNYVHKKMQNLLLLRMKTKQLAGDAVTETIISENHLSRFSAVNFRYFRTRSYSTDWQYLGKISEILPFFTTLSDMVRSME</sequence>
<evidence type="ECO:0000313" key="2">
    <source>
        <dbReference type="Proteomes" id="UP000887013"/>
    </source>
</evidence>
<dbReference type="EMBL" id="BMAW01125430">
    <property type="protein sequence ID" value="GFU12285.1"/>
    <property type="molecule type" value="Genomic_DNA"/>
</dbReference>
<protein>
    <submittedName>
        <fullName evidence="1">Uncharacterized protein</fullName>
    </submittedName>
</protein>
<evidence type="ECO:0000313" key="1">
    <source>
        <dbReference type="EMBL" id="GFU12285.1"/>
    </source>
</evidence>
<keyword evidence="2" id="KW-1185">Reference proteome</keyword>